<dbReference type="PANTHER" id="PTHR42754:SF1">
    <property type="entry name" value="LIPOPROTEIN"/>
    <property type="match status" value="1"/>
</dbReference>
<dbReference type="SUPFAM" id="SSF50998">
    <property type="entry name" value="Quinoprotein alcohol dehydrogenase-like"/>
    <property type="match status" value="1"/>
</dbReference>
<dbReference type="InterPro" id="IPR011047">
    <property type="entry name" value="Quinoprotein_ADH-like_sf"/>
</dbReference>
<feature type="non-terminal residue" evidence="1">
    <location>
        <position position="305"/>
    </location>
</feature>
<protein>
    <recommendedName>
        <fullName evidence="2">Bulb-type lectin domain-containing protein</fullName>
    </recommendedName>
</protein>
<dbReference type="EMBL" id="UINC01129017">
    <property type="protein sequence ID" value="SVD09142.1"/>
    <property type="molecule type" value="Genomic_DNA"/>
</dbReference>
<name>A0A382SHS8_9ZZZZ</name>
<accession>A0A382SHS8</accession>
<proteinExistence type="predicted"/>
<dbReference type="PANTHER" id="PTHR42754">
    <property type="entry name" value="ENDOGLUCANASE"/>
    <property type="match status" value="1"/>
</dbReference>
<evidence type="ECO:0008006" key="2">
    <source>
        <dbReference type="Google" id="ProtNLM"/>
    </source>
</evidence>
<organism evidence="1">
    <name type="scientific">marine metagenome</name>
    <dbReference type="NCBI Taxonomy" id="408172"/>
    <lineage>
        <taxon>unclassified sequences</taxon>
        <taxon>metagenomes</taxon>
        <taxon>ecological metagenomes</taxon>
    </lineage>
</organism>
<evidence type="ECO:0000313" key="1">
    <source>
        <dbReference type="EMBL" id="SVD09142.1"/>
    </source>
</evidence>
<sequence length="305" mass="33870">MVRYILLLLFIGLAFWSCEEESEPNDDTSIIMTTFIKNVEPENRCSGSIDAKQTTDGGYIIAGCKDNSAWLMKTDPYGEKEWEQTYSMGDYWGNRTVIQTSDGGYLFAGWEGVLKTDANGTKEWQKKGVPNNSSQNPYYEDAIEHSNGNFYLVGGGPVVDVNNTGKGGQAIMVKMSPSGSVLKTKFYGGNCEDDLFRSIIESNDGKLIMVGEKGHGNGSFPCSFDFRYWKDIWVVKTGKNGVVIWEETYGGDYLEKGADIVRKDSDGYIVVGQKCNHNGTIQDCDNKTKVVILDIDEEGNELDET</sequence>
<gene>
    <name evidence="1" type="ORF">METZ01_LOCUS361996</name>
</gene>
<reference evidence="1" key="1">
    <citation type="submission" date="2018-05" db="EMBL/GenBank/DDBJ databases">
        <authorList>
            <person name="Lanie J.A."/>
            <person name="Ng W.-L."/>
            <person name="Kazmierczak K.M."/>
            <person name="Andrzejewski T.M."/>
            <person name="Davidsen T.M."/>
            <person name="Wayne K.J."/>
            <person name="Tettelin H."/>
            <person name="Glass J.I."/>
            <person name="Rusch D."/>
            <person name="Podicherti R."/>
            <person name="Tsui H.-C.T."/>
            <person name="Winkler M.E."/>
        </authorList>
    </citation>
    <scope>NUCLEOTIDE SEQUENCE</scope>
</reference>
<dbReference type="AlphaFoldDB" id="A0A382SHS8"/>